<keyword evidence="4 5" id="KW-0472">Membrane</keyword>
<keyword evidence="1" id="KW-1003">Cell membrane</keyword>
<evidence type="ECO:0000256" key="1">
    <source>
        <dbReference type="ARBA" id="ARBA00022475"/>
    </source>
</evidence>
<evidence type="ECO:0000256" key="2">
    <source>
        <dbReference type="ARBA" id="ARBA00022692"/>
    </source>
</evidence>
<evidence type="ECO:0000256" key="5">
    <source>
        <dbReference type="SAM" id="Phobius"/>
    </source>
</evidence>
<name>A0ABY8PU84_9ACTN</name>
<dbReference type="InterPro" id="IPR010445">
    <property type="entry name" value="LapA_dom"/>
</dbReference>
<proteinExistence type="predicted"/>
<gene>
    <name evidence="7" type="ORF">QH948_07455</name>
</gene>
<protein>
    <submittedName>
        <fullName evidence="7">LapA family protein</fullName>
    </submittedName>
</protein>
<dbReference type="Pfam" id="PF06305">
    <property type="entry name" value="LapA_dom"/>
    <property type="match status" value="1"/>
</dbReference>
<keyword evidence="2 5" id="KW-0812">Transmembrane</keyword>
<accession>A0ABY8PU84</accession>
<evidence type="ECO:0000259" key="6">
    <source>
        <dbReference type="Pfam" id="PF06305"/>
    </source>
</evidence>
<evidence type="ECO:0000256" key="3">
    <source>
        <dbReference type="ARBA" id="ARBA00022989"/>
    </source>
</evidence>
<evidence type="ECO:0000313" key="7">
    <source>
        <dbReference type="EMBL" id="WGT46009.1"/>
    </source>
</evidence>
<organism evidence="7 8">
    <name type="scientific">Tessaracoccus lacteus</name>
    <dbReference type="NCBI Taxonomy" id="3041766"/>
    <lineage>
        <taxon>Bacteria</taxon>
        <taxon>Bacillati</taxon>
        <taxon>Actinomycetota</taxon>
        <taxon>Actinomycetes</taxon>
        <taxon>Propionibacteriales</taxon>
        <taxon>Propionibacteriaceae</taxon>
        <taxon>Tessaracoccus</taxon>
    </lineage>
</organism>
<reference evidence="7 8" key="1">
    <citation type="journal article" date="2008" name="Int. J. Syst. Evol. Microbiol.">
        <title>Tessaracoccus flavescens sp. nov., isolated from marine sediment.</title>
        <authorList>
            <person name="Lee D.W."/>
            <person name="Lee S.D."/>
        </authorList>
    </citation>
    <scope>NUCLEOTIDE SEQUENCE [LARGE SCALE GENOMIC DNA]</scope>
    <source>
        <strain evidence="7 8">T21</strain>
    </source>
</reference>
<sequence length="74" mass="8114">MSTSERPPAGFLRSPRTWVGLAIAAVAVAFIVQNRQSVAIELLFVSVAAPLWITLSGVFLAGFVTCWLIARRRR</sequence>
<evidence type="ECO:0000313" key="8">
    <source>
        <dbReference type="Proteomes" id="UP001244136"/>
    </source>
</evidence>
<keyword evidence="8" id="KW-1185">Reference proteome</keyword>
<evidence type="ECO:0000256" key="4">
    <source>
        <dbReference type="ARBA" id="ARBA00023136"/>
    </source>
</evidence>
<keyword evidence="3 5" id="KW-1133">Transmembrane helix</keyword>
<dbReference type="RefSeq" id="WP_281143842.1">
    <property type="nucleotide sequence ID" value="NZ_CP123967.1"/>
</dbReference>
<feature type="domain" description="Lipopolysaccharide assembly protein A" evidence="6">
    <location>
        <begin position="33"/>
        <end position="70"/>
    </location>
</feature>
<dbReference type="EMBL" id="CP123967">
    <property type="protein sequence ID" value="WGT46009.1"/>
    <property type="molecule type" value="Genomic_DNA"/>
</dbReference>
<feature type="transmembrane region" description="Helical" evidence="5">
    <location>
        <begin position="49"/>
        <end position="70"/>
    </location>
</feature>
<dbReference type="Proteomes" id="UP001244136">
    <property type="component" value="Chromosome"/>
</dbReference>